<keyword evidence="4" id="KW-1185">Reference proteome</keyword>
<dbReference type="Proteomes" id="UP000049472">
    <property type="component" value="Unassembled WGS sequence"/>
</dbReference>
<dbReference type="InterPro" id="IPR038637">
    <property type="entry name" value="NPCBM_sf"/>
</dbReference>
<dbReference type="RefSeq" id="WP_055062655.1">
    <property type="nucleotide sequence ID" value="NZ_CVRQ01000053.1"/>
</dbReference>
<keyword evidence="2" id="KW-0812">Transmembrane</keyword>
<accession>A0A0M6WX89</accession>
<gene>
    <name evidence="3" type="ORF">T1815_27791</name>
</gene>
<protein>
    <submittedName>
        <fullName evidence="3">Uncharacterized protein</fullName>
    </submittedName>
</protein>
<evidence type="ECO:0000313" key="3">
    <source>
        <dbReference type="EMBL" id="CRL41779.1"/>
    </source>
</evidence>
<keyword evidence="2" id="KW-0472">Membrane</keyword>
<evidence type="ECO:0000313" key="4">
    <source>
        <dbReference type="Proteomes" id="UP000049472"/>
    </source>
</evidence>
<sequence length="317" mass="35838">MSDTIKGAIIGALITTIGSILIFFLGNFSTQATLEKNTVETLSEYFESVDKDMSYKQALQTAYEDYKNVKDENSKMQEQLNVAQDSANIEKRNKEVIETVNSFVADGNYEKALSILNDVDKKTPEMEVLLVDVTGKYETQIIDKINNLQSEEKYDEAIEMVDSALKTLPRSNELISKKEKIIAEKPQSFMDVCEPYETSYNYKKFVNGETFQMSGQDRTNGFTIMGYNNQALSNLNGKYRELSFDVGHIDGAEMLDATLSIYLDGEFYKSYDILSDALPISIKIPIEGKKQIKFFVKDGRSVAMYSTTIGFADMIIR</sequence>
<reference evidence="4" key="1">
    <citation type="submission" date="2015-05" db="EMBL/GenBank/DDBJ databases">
        <authorList>
            <consortium name="Pathogen Informatics"/>
        </authorList>
    </citation>
    <scope>NUCLEOTIDE SEQUENCE [LARGE SCALE GENOMIC DNA]</scope>
    <source>
        <strain evidence="4">T1-815</strain>
    </source>
</reference>
<keyword evidence="2" id="KW-1133">Transmembrane helix</keyword>
<dbReference type="EMBL" id="CVRQ01000053">
    <property type="protein sequence ID" value="CRL41779.1"/>
    <property type="molecule type" value="Genomic_DNA"/>
</dbReference>
<dbReference type="Gene3D" id="2.60.120.1060">
    <property type="entry name" value="NPCBM/NEW2 domain"/>
    <property type="match status" value="1"/>
</dbReference>
<dbReference type="AlphaFoldDB" id="A0A0M6WX89"/>
<name>A0A0M6WX89_9FIRM</name>
<organism evidence="3 4">
    <name type="scientific">Agathobacter rectalis</name>
    <dbReference type="NCBI Taxonomy" id="39491"/>
    <lineage>
        <taxon>Bacteria</taxon>
        <taxon>Bacillati</taxon>
        <taxon>Bacillota</taxon>
        <taxon>Clostridia</taxon>
        <taxon>Lachnospirales</taxon>
        <taxon>Lachnospiraceae</taxon>
        <taxon>Agathobacter</taxon>
    </lineage>
</organism>
<feature type="coiled-coil region" evidence="1">
    <location>
        <begin position="59"/>
        <end position="86"/>
    </location>
</feature>
<proteinExistence type="predicted"/>
<evidence type="ECO:0000256" key="2">
    <source>
        <dbReference type="SAM" id="Phobius"/>
    </source>
</evidence>
<keyword evidence="1" id="KW-0175">Coiled coil</keyword>
<evidence type="ECO:0000256" key="1">
    <source>
        <dbReference type="SAM" id="Coils"/>
    </source>
</evidence>
<feature type="transmembrane region" description="Helical" evidence="2">
    <location>
        <begin position="7"/>
        <end position="26"/>
    </location>
</feature>